<dbReference type="Pfam" id="PF13276">
    <property type="entry name" value="HTH_21"/>
    <property type="match status" value="1"/>
</dbReference>
<evidence type="ECO:0000313" key="2">
    <source>
        <dbReference type="EMBL" id="MBB6262596.1"/>
    </source>
</evidence>
<dbReference type="AlphaFoldDB" id="A0A841LYV6"/>
<comment type="caution">
    <text evidence="2">The sequence shown here is derived from an EMBL/GenBank/DDBJ whole genome shotgun (WGS) entry which is preliminary data.</text>
</comment>
<reference evidence="2 3" key="1">
    <citation type="submission" date="2020-08" db="EMBL/GenBank/DDBJ databases">
        <title>Genomic Encyclopedia of Type Strains, Phase IV (KMG-IV): sequencing the most valuable type-strain genomes for metagenomic binning, comparative biology and taxonomic classification.</title>
        <authorList>
            <person name="Goeker M."/>
        </authorList>
    </citation>
    <scope>NUCLEOTIDE SEQUENCE [LARGE SCALE GENOMIC DNA]</scope>
    <source>
        <strain evidence="2 3">DSM 22336</strain>
    </source>
</reference>
<gene>
    <name evidence="2" type="ORF">FHS77_003176</name>
</gene>
<organism evidence="2 3">
    <name type="scientific">Paenochrobactrum gallinarii</name>
    <dbReference type="NCBI Taxonomy" id="643673"/>
    <lineage>
        <taxon>Bacteria</taxon>
        <taxon>Pseudomonadati</taxon>
        <taxon>Pseudomonadota</taxon>
        <taxon>Alphaproteobacteria</taxon>
        <taxon>Hyphomicrobiales</taxon>
        <taxon>Brucellaceae</taxon>
        <taxon>Paenochrobactrum</taxon>
    </lineage>
</organism>
<dbReference type="RefSeq" id="WP_184224812.1">
    <property type="nucleotide sequence ID" value="NZ_JACIIU010000046.1"/>
</dbReference>
<feature type="domain" description="HTH-like" evidence="1">
    <location>
        <begin position="52"/>
        <end position="101"/>
    </location>
</feature>
<dbReference type="Proteomes" id="UP000555393">
    <property type="component" value="Unassembled WGS sequence"/>
</dbReference>
<dbReference type="InterPro" id="IPR025948">
    <property type="entry name" value="HTH-like_dom"/>
</dbReference>
<proteinExistence type="predicted"/>
<name>A0A841LYV6_9HYPH</name>
<protein>
    <recommendedName>
        <fullName evidence="1">HTH-like domain-containing protein</fullName>
    </recommendedName>
</protein>
<sequence length="104" mass="11949">MIAFKKIIIEDHCSSFGVEPICKVLPIASPTYYKRAAFTRHPERASNSTKSDAALRLEINRFYDENRQVYGAGNAWHTLRRQGHDITRCTVERLMRTPRLQGGL</sequence>
<accession>A0A841LYV6</accession>
<keyword evidence="3" id="KW-1185">Reference proteome</keyword>
<evidence type="ECO:0000259" key="1">
    <source>
        <dbReference type="Pfam" id="PF13276"/>
    </source>
</evidence>
<evidence type="ECO:0000313" key="3">
    <source>
        <dbReference type="Proteomes" id="UP000555393"/>
    </source>
</evidence>
<dbReference type="EMBL" id="JACIIU010000046">
    <property type="protein sequence ID" value="MBB6262596.1"/>
    <property type="molecule type" value="Genomic_DNA"/>
</dbReference>